<dbReference type="AlphaFoldDB" id="A0A2P8EEU0"/>
<name>A0A2P8EEU0_9BACT</name>
<evidence type="ECO:0000259" key="3">
    <source>
        <dbReference type="Pfam" id="PF01557"/>
    </source>
</evidence>
<dbReference type="FunFam" id="3.90.850.10:FF:000002">
    <property type="entry name" value="2-hydroxyhepta-2,4-diene-1,7-dioate isomerase"/>
    <property type="match status" value="1"/>
</dbReference>
<feature type="domain" description="Fumarylacetoacetase-like C-terminal" evidence="3">
    <location>
        <begin position="74"/>
        <end position="276"/>
    </location>
</feature>
<organism evidence="4 5">
    <name type="scientific">Cecembia rubra</name>
    <dbReference type="NCBI Taxonomy" id="1485585"/>
    <lineage>
        <taxon>Bacteria</taxon>
        <taxon>Pseudomonadati</taxon>
        <taxon>Bacteroidota</taxon>
        <taxon>Cytophagia</taxon>
        <taxon>Cytophagales</taxon>
        <taxon>Cyclobacteriaceae</taxon>
        <taxon>Cecembia</taxon>
    </lineage>
</organism>
<gene>
    <name evidence="4" type="ORF">CLV48_101895</name>
</gene>
<evidence type="ECO:0000313" key="4">
    <source>
        <dbReference type="EMBL" id="PSL07954.1"/>
    </source>
</evidence>
<dbReference type="EMBL" id="PYGF01000001">
    <property type="protein sequence ID" value="PSL07954.1"/>
    <property type="molecule type" value="Genomic_DNA"/>
</dbReference>
<keyword evidence="5" id="KW-1185">Reference proteome</keyword>
<dbReference type="PANTHER" id="PTHR42796">
    <property type="entry name" value="FUMARYLACETOACETATE HYDROLASE DOMAIN-CONTAINING PROTEIN 2A-RELATED"/>
    <property type="match status" value="1"/>
</dbReference>
<dbReference type="GO" id="GO:0016853">
    <property type="term" value="F:isomerase activity"/>
    <property type="evidence" value="ECO:0007669"/>
    <property type="project" value="UniProtKB-ARBA"/>
</dbReference>
<dbReference type="InterPro" id="IPR011234">
    <property type="entry name" value="Fumarylacetoacetase-like_C"/>
</dbReference>
<evidence type="ECO:0000256" key="2">
    <source>
        <dbReference type="ARBA" id="ARBA00022723"/>
    </source>
</evidence>
<dbReference type="GO" id="GO:0019752">
    <property type="term" value="P:carboxylic acid metabolic process"/>
    <property type="evidence" value="ECO:0007669"/>
    <property type="project" value="UniProtKB-ARBA"/>
</dbReference>
<reference evidence="4 5" key="1">
    <citation type="submission" date="2018-03" db="EMBL/GenBank/DDBJ databases">
        <title>Genomic Encyclopedia of Archaeal and Bacterial Type Strains, Phase II (KMG-II): from individual species to whole genera.</title>
        <authorList>
            <person name="Goeker M."/>
        </authorList>
    </citation>
    <scope>NUCLEOTIDE SEQUENCE [LARGE SCALE GENOMIC DNA]</scope>
    <source>
        <strain evidence="4 5">DSM 28057</strain>
    </source>
</reference>
<dbReference type="InterPro" id="IPR051121">
    <property type="entry name" value="FAH"/>
</dbReference>
<protein>
    <submittedName>
        <fullName evidence="4">2-keto-4-pentenoate hydratase/2-oxohepta-3-ene-1,7-dioic acid hydratase in catechol pathway</fullName>
    </submittedName>
</protein>
<dbReference type="PANTHER" id="PTHR42796:SF4">
    <property type="entry name" value="FUMARYLACETOACETATE HYDROLASE DOMAIN-CONTAINING PROTEIN 2A"/>
    <property type="match status" value="1"/>
</dbReference>
<dbReference type="InterPro" id="IPR036663">
    <property type="entry name" value="Fumarylacetoacetase_C_sf"/>
</dbReference>
<accession>A0A2P8EEU0</accession>
<evidence type="ECO:0000256" key="1">
    <source>
        <dbReference type="ARBA" id="ARBA00010211"/>
    </source>
</evidence>
<comment type="similarity">
    <text evidence="1">Belongs to the FAH family.</text>
</comment>
<dbReference type="Gene3D" id="3.90.850.10">
    <property type="entry name" value="Fumarylacetoacetase-like, C-terminal domain"/>
    <property type="match status" value="1"/>
</dbReference>
<sequence>MKLIRFGRPGQEKPGIEINETRLDCSAFGEDWNEQFLGSNGIDRLKTWLESNIDKLETIDQSQRLGPPITRPSKIICVGLNYSLHAKESGMPLPEVPILFMKATSSLCGPNDPIIIPKNSTKTDWEVELAVVIGKKASYVEKVNAMDHVAGYCLHNDVSERDFQLHHGGQWVKGKSADHFAPLGPYLVTKDEIPDPHNLRLWLDVNGEKMQDSNTSDLVFDIPTLISYISQYMTLLPGDIISTGTPSGVGLGLKPPRYLKDGDVVELGIDGLGNAKQVAMDYGHFRSMFD</sequence>
<dbReference type="RefSeq" id="WP_106565983.1">
    <property type="nucleotide sequence ID" value="NZ_JAUVYL010000054.1"/>
</dbReference>
<dbReference type="OrthoDB" id="9805307at2"/>
<comment type="caution">
    <text evidence="4">The sequence shown here is derived from an EMBL/GenBank/DDBJ whole genome shotgun (WGS) entry which is preliminary data.</text>
</comment>
<proteinExistence type="inferred from homology"/>
<keyword evidence="2" id="KW-0479">Metal-binding</keyword>
<dbReference type="GO" id="GO:0046872">
    <property type="term" value="F:metal ion binding"/>
    <property type="evidence" value="ECO:0007669"/>
    <property type="project" value="UniProtKB-KW"/>
</dbReference>
<dbReference type="Proteomes" id="UP000240708">
    <property type="component" value="Unassembled WGS sequence"/>
</dbReference>
<dbReference type="Pfam" id="PF01557">
    <property type="entry name" value="FAA_hydrolase"/>
    <property type="match status" value="1"/>
</dbReference>
<dbReference type="SUPFAM" id="SSF56529">
    <property type="entry name" value="FAH"/>
    <property type="match status" value="1"/>
</dbReference>
<evidence type="ECO:0000313" key="5">
    <source>
        <dbReference type="Proteomes" id="UP000240708"/>
    </source>
</evidence>